<dbReference type="GO" id="GO:0015627">
    <property type="term" value="C:type II protein secretion system complex"/>
    <property type="evidence" value="ECO:0007669"/>
    <property type="project" value="InterPro"/>
</dbReference>
<reference evidence="7 8" key="1">
    <citation type="submission" date="2016-10" db="EMBL/GenBank/DDBJ databases">
        <authorList>
            <person name="de Groot N.N."/>
        </authorList>
    </citation>
    <scope>NUCLEOTIDE SEQUENCE [LARGE SCALE GENOMIC DNA]</scope>
    <source>
        <strain evidence="7 8">DSM 16859</strain>
    </source>
</reference>
<dbReference type="AlphaFoldDB" id="A0A1H9PXM5"/>
<dbReference type="NCBIfam" id="TIGR02532">
    <property type="entry name" value="IV_pilin_GFxxxE"/>
    <property type="match status" value="1"/>
</dbReference>
<name>A0A1H9PXM5_9ACTN</name>
<evidence type="ECO:0000256" key="5">
    <source>
        <dbReference type="ARBA" id="ARBA00023136"/>
    </source>
</evidence>
<sequence length="324" mass="34871">MTEQIAESMVRSGMMFIIQREALEKRSHFPHIHKQYMQDHQLNNSPSNAQRRLTVRRGTASRGFTIVELLIVIVVIAILAAISIVAYNGIQDRARQTAATSAARQLSDKAEIYFVENDSYPANLSAIGIEDSASTSYQYRFSSSSPDIYCATATSGNKSAWVSNAQKTPQDGACAGHANGGVQPEIVTNLVRNPKGLSGAVGNGFFTVTNAGNALTLNVPFGERDNWTRVRIAGATGLYRMSVQPSDLEGGESYTASVLVANPGTTTLNVFMDFCDTPGISTTLAAGEIKRISTTGARANYDSTYSFMDISTTNAGSEFLEAYS</sequence>
<evidence type="ECO:0000256" key="2">
    <source>
        <dbReference type="ARBA" id="ARBA00022481"/>
    </source>
</evidence>
<dbReference type="EMBL" id="FOGZ01000002">
    <property type="protein sequence ID" value="SER52932.1"/>
    <property type="molecule type" value="Genomic_DNA"/>
</dbReference>
<organism evidence="7 8">
    <name type="scientific">Propionibacterium cyclohexanicum</name>
    <dbReference type="NCBI Taxonomy" id="64702"/>
    <lineage>
        <taxon>Bacteria</taxon>
        <taxon>Bacillati</taxon>
        <taxon>Actinomycetota</taxon>
        <taxon>Actinomycetes</taxon>
        <taxon>Propionibacteriales</taxon>
        <taxon>Propionibacteriaceae</taxon>
        <taxon>Propionibacterium</taxon>
    </lineage>
</organism>
<dbReference type="Pfam" id="PF07963">
    <property type="entry name" value="N_methyl"/>
    <property type="match status" value="1"/>
</dbReference>
<evidence type="ECO:0000256" key="1">
    <source>
        <dbReference type="ARBA" id="ARBA00004167"/>
    </source>
</evidence>
<dbReference type="PANTHER" id="PTHR30093">
    <property type="entry name" value="GENERAL SECRETION PATHWAY PROTEIN G"/>
    <property type="match status" value="1"/>
</dbReference>
<accession>A0A1H9PXM5</accession>
<dbReference type="Proteomes" id="UP000198815">
    <property type="component" value="Unassembled WGS sequence"/>
</dbReference>
<dbReference type="InterPro" id="IPR000983">
    <property type="entry name" value="Bac_GSPG_pilin"/>
</dbReference>
<feature type="transmembrane region" description="Helical" evidence="6">
    <location>
        <begin position="66"/>
        <end position="87"/>
    </location>
</feature>
<gene>
    <name evidence="7" type="ORF">SAMN05443377_1022</name>
</gene>
<dbReference type="RefSeq" id="WP_143052770.1">
    <property type="nucleotide sequence ID" value="NZ_FOGZ01000002.1"/>
</dbReference>
<keyword evidence="2" id="KW-0488">Methylation</keyword>
<dbReference type="OrthoDB" id="5165480at2"/>
<keyword evidence="8" id="KW-1185">Reference proteome</keyword>
<dbReference type="Gene3D" id="3.30.700.10">
    <property type="entry name" value="Glycoprotein, Type 4 Pilin"/>
    <property type="match status" value="1"/>
</dbReference>
<dbReference type="InterPro" id="IPR045584">
    <property type="entry name" value="Pilin-like"/>
</dbReference>
<evidence type="ECO:0000313" key="8">
    <source>
        <dbReference type="Proteomes" id="UP000198815"/>
    </source>
</evidence>
<comment type="subcellular location">
    <subcellularLocation>
        <location evidence="1">Membrane</location>
        <topology evidence="1">Single-pass membrane protein</topology>
    </subcellularLocation>
</comment>
<dbReference type="GO" id="GO:0016020">
    <property type="term" value="C:membrane"/>
    <property type="evidence" value="ECO:0007669"/>
    <property type="project" value="UniProtKB-SubCell"/>
</dbReference>
<protein>
    <submittedName>
        <fullName evidence="7">Prepilin-type N-terminal cleavage/methylation domain-containing protein</fullName>
    </submittedName>
</protein>
<dbReference type="STRING" id="64702.SAMN05443377_1022"/>
<proteinExistence type="predicted"/>
<dbReference type="PRINTS" id="PR00813">
    <property type="entry name" value="BCTERIALGSPG"/>
</dbReference>
<keyword evidence="5 6" id="KW-0472">Membrane</keyword>
<evidence type="ECO:0000256" key="3">
    <source>
        <dbReference type="ARBA" id="ARBA00022692"/>
    </source>
</evidence>
<dbReference type="InterPro" id="IPR012902">
    <property type="entry name" value="N_methyl_site"/>
</dbReference>
<evidence type="ECO:0000313" key="7">
    <source>
        <dbReference type="EMBL" id="SER52932.1"/>
    </source>
</evidence>
<dbReference type="GO" id="GO:0015628">
    <property type="term" value="P:protein secretion by the type II secretion system"/>
    <property type="evidence" value="ECO:0007669"/>
    <property type="project" value="InterPro"/>
</dbReference>
<keyword evidence="3 6" id="KW-0812">Transmembrane</keyword>
<evidence type="ECO:0000256" key="6">
    <source>
        <dbReference type="SAM" id="Phobius"/>
    </source>
</evidence>
<keyword evidence="4 6" id="KW-1133">Transmembrane helix</keyword>
<dbReference type="SUPFAM" id="SSF54523">
    <property type="entry name" value="Pili subunits"/>
    <property type="match status" value="1"/>
</dbReference>
<evidence type="ECO:0000256" key="4">
    <source>
        <dbReference type="ARBA" id="ARBA00022989"/>
    </source>
</evidence>
<dbReference type="PANTHER" id="PTHR30093:SF44">
    <property type="entry name" value="TYPE II SECRETION SYSTEM CORE PROTEIN G"/>
    <property type="match status" value="1"/>
</dbReference>